<keyword evidence="5" id="KW-1185">Reference proteome</keyword>
<dbReference type="Pfam" id="PF00144">
    <property type="entry name" value="Beta-lactamase"/>
    <property type="match status" value="1"/>
</dbReference>
<evidence type="ECO:0000256" key="2">
    <source>
        <dbReference type="SAM" id="Phobius"/>
    </source>
</evidence>
<dbReference type="EMBL" id="LSYV01000002">
    <property type="protein sequence ID" value="KXZ56994.1"/>
    <property type="molecule type" value="Genomic_DNA"/>
</dbReference>
<evidence type="ECO:0000313" key="4">
    <source>
        <dbReference type="EMBL" id="KXZ56994.1"/>
    </source>
</evidence>
<feature type="transmembrane region" description="Helical" evidence="2">
    <location>
        <begin position="24"/>
        <end position="43"/>
    </location>
</feature>
<dbReference type="Proteomes" id="UP000075714">
    <property type="component" value="Unassembled WGS sequence"/>
</dbReference>
<feature type="compositionally biased region" description="Gly residues" evidence="1">
    <location>
        <begin position="519"/>
        <end position="545"/>
    </location>
</feature>
<dbReference type="InterPro" id="IPR050789">
    <property type="entry name" value="Diverse_Enzym_Activities"/>
</dbReference>
<keyword evidence="2" id="KW-1133">Transmembrane helix</keyword>
<feature type="region of interest" description="Disordered" evidence="1">
    <location>
        <begin position="517"/>
        <end position="550"/>
    </location>
</feature>
<organism evidence="4 5">
    <name type="scientific">Gonium pectorale</name>
    <name type="common">Green alga</name>
    <dbReference type="NCBI Taxonomy" id="33097"/>
    <lineage>
        <taxon>Eukaryota</taxon>
        <taxon>Viridiplantae</taxon>
        <taxon>Chlorophyta</taxon>
        <taxon>core chlorophytes</taxon>
        <taxon>Chlorophyceae</taxon>
        <taxon>CS clade</taxon>
        <taxon>Chlamydomonadales</taxon>
        <taxon>Volvocaceae</taxon>
        <taxon>Gonium</taxon>
    </lineage>
</organism>
<evidence type="ECO:0000256" key="1">
    <source>
        <dbReference type="SAM" id="MobiDB-lite"/>
    </source>
</evidence>
<dbReference type="InterPro" id="IPR012338">
    <property type="entry name" value="Beta-lactam/transpept-like"/>
</dbReference>
<dbReference type="PANTHER" id="PTHR43283">
    <property type="entry name" value="BETA-LACTAMASE-RELATED"/>
    <property type="match status" value="1"/>
</dbReference>
<dbReference type="PANTHER" id="PTHR43283:SF3">
    <property type="entry name" value="BETA-LACTAMASE FAMILY PROTEIN (AFU_ORTHOLOGUE AFUA_5G07500)"/>
    <property type="match status" value="1"/>
</dbReference>
<accession>A0A150H4L2</accession>
<dbReference type="InterPro" id="IPR001466">
    <property type="entry name" value="Beta-lactam-related"/>
</dbReference>
<dbReference type="AlphaFoldDB" id="A0A150H4L2"/>
<protein>
    <recommendedName>
        <fullName evidence="3">Beta-lactamase-related domain-containing protein</fullName>
    </recommendedName>
</protein>
<dbReference type="OrthoDB" id="542450at2759"/>
<gene>
    <name evidence="4" type="ORF">GPECTOR_1g899</name>
</gene>
<comment type="caution">
    <text evidence="4">The sequence shown here is derived from an EMBL/GenBank/DDBJ whole genome shotgun (WGS) entry which is preliminary data.</text>
</comment>
<sequence>MLPIRTSSVKLPSRLRASPRAHRLRYVFIVAACVIGAYTVFFGRSPLALLSRPPGRASPPALPVNEHSLAQPAAARAHPGPGPGTCDTGASPYALRIHGADAFPRLASFMSANLLLLEDLHPSSYWVVRRNIDTQRRMWHTVEWHLAAELPLLPLPPGLMPLFARLPPAPPPRTPAAPSAAPVSPGGPGGFASFRVPADAANCSWERALAHWRAAHAGGWPAADVEQHQRVELDASLGDTRCGAVQGLGHPQGAFFRAALPPRLAPEAGAAEAAEPGGAGRLEAEERVLFLADDRFSGGERLFPMRSQGKVLVALLDRGVLSVGDSVAAHLAAPAWQEPPYRDMTLTMLLSHTSGYDNAYHDSHVFEPGNITLLESAMRTMGRINVSAPPGTRFLYSEVGYQVLGAVVEAATGRSFNELLEELVLRPAGLCSTRIVNFWADTVPARGPLLPGCLPEEQTDPKPEPGASEGADDDAGGSVSSWSINPSVAVGGITSANDLSRLLGLLANGGRAVCCEPGSGSGSRGAGDSDVGGGGGGLSPGGAARGGRKGVRGGGLLGRAMGGLRRVGANASARRRCRCGDRVVSAVGVAAVLSRQPTPHLNDSDLVGGFRNTAVLTAQLLYDMKLMDLEAKDAWERHAWGSDWGYGYGLWLNRPADGGAGAAAGPDTVWLLGAFNTAAGLVRMRGRDNGTVLARAQAAHGGDGRVAVVGASLALINQVWTMLTGYLAL</sequence>
<evidence type="ECO:0000313" key="5">
    <source>
        <dbReference type="Proteomes" id="UP000075714"/>
    </source>
</evidence>
<proteinExistence type="predicted"/>
<dbReference type="SUPFAM" id="SSF56601">
    <property type="entry name" value="beta-lactamase/transpeptidase-like"/>
    <property type="match status" value="1"/>
</dbReference>
<evidence type="ECO:0000259" key="3">
    <source>
        <dbReference type="Pfam" id="PF00144"/>
    </source>
</evidence>
<feature type="region of interest" description="Disordered" evidence="1">
    <location>
        <begin position="450"/>
        <end position="479"/>
    </location>
</feature>
<keyword evidence="2" id="KW-0812">Transmembrane</keyword>
<dbReference type="Gene3D" id="3.40.710.10">
    <property type="entry name" value="DD-peptidase/beta-lactamase superfamily"/>
    <property type="match status" value="1"/>
</dbReference>
<name>A0A150H4L2_GONPE</name>
<keyword evidence="2" id="KW-0472">Membrane</keyword>
<feature type="domain" description="Beta-lactamase-related" evidence="3">
    <location>
        <begin position="311"/>
        <end position="510"/>
    </location>
</feature>
<reference evidence="5" key="1">
    <citation type="journal article" date="2016" name="Nat. Commun.">
        <title>The Gonium pectorale genome demonstrates co-option of cell cycle regulation during the evolution of multicellularity.</title>
        <authorList>
            <person name="Hanschen E.R."/>
            <person name="Marriage T.N."/>
            <person name="Ferris P.J."/>
            <person name="Hamaji T."/>
            <person name="Toyoda A."/>
            <person name="Fujiyama A."/>
            <person name="Neme R."/>
            <person name="Noguchi H."/>
            <person name="Minakuchi Y."/>
            <person name="Suzuki M."/>
            <person name="Kawai-Toyooka H."/>
            <person name="Smith D.R."/>
            <person name="Sparks H."/>
            <person name="Anderson J."/>
            <person name="Bakaric R."/>
            <person name="Luria V."/>
            <person name="Karger A."/>
            <person name="Kirschner M.W."/>
            <person name="Durand P.M."/>
            <person name="Michod R.E."/>
            <person name="Nozaki H."/>
            <person name="Olson B.J."/>
        </authorList>
    </citation>
    <scope>NUCLEOTIDE SEQUENCE [LARGE SCALE GENOMIC DNA]</scope>
    <source>
        <strain evidence="5">NIES-2863</strain>
    </source>
</reference>